<gene>
    <name evidence="1" type="ORF">SAMN05421630_105151</name>
</gene>
<dbReference type="OrthoDB" id="4311068at2"/>
<dbReference type="STRING" id="530584.SAMN05421630_105151"/>
<keyword evidence="2" id="KW-1185">Reference proteome</keyword>
<evidence type="ECO:0000313" key="2">
    <source>
        <dbReference type="Proteomes" id="UP000199494"/>
    </source>
</evidence>
<sequence>MTIDTEPRLYEVRIGGFGDDEGALALTEPIARLLCPDEWHEGPCEVPWGFSLAGTDGAELVVGIYTTESTAAEILARVRALAGPDHPSALTTGDPGLFPDVITQYEIEHGTAPQ</sequence>
<dbReference type="KEGG" id="pmad:BAY61_15525"/>
<name>A0A222VQQ7_9PSEU</name>
<dbReference type="EMBL" id="FMZE01000005">
    <property type="protein sequence ID" value="SDD00659.1"/>
    <property type="molecule type" value="Genomic_DNA"/>
</dbReference>
<accession>A0A222VQQ7</accession>
<proteinExistence type="predicted"/>
<organism evidence="1 2">
    <name type="scientific">Prauserella marina</name>
    <dbReference type="NCBI Taxonomy" id="530584"/>
    <lineage>
        <taxon>Bacteria</taxon>
        <taxon>Bacillati</taxon>
        <taxon>Actinomycetota</taxon>
        <taxon>Actinomycetes</taxon>
        <taxon>Pseudonocardiales</taxon>
        <taxon>Pseudonocardiaceae</taxon>
        <taxon>Prauserella</taxon>
    </lineage>
</organism>
<dbReference type="Proteomes" id="UP000199494">
    <property type="component" value="Unassembled WGS sequence"/>
</dbReference>
<dbReference type="RefSeq" id="WP_091804400.1">
    <property type="nucleotide sequence ID" value="NZ_CP016353.1"/>
</dbReference>
<protein>
    <submittedName>
        <fullName evidence="1">Uncharacterized protein</fullName>
    </submittedName>
</protein>
<evidence type="ECO:0000313" key="1">
    <source>
        <dbReference type="EMBL" id="SDD00659.1"/>
    </source>
</evidence>
<dbReference type="AlphaFoldDB" id="A0A222VQQ7"/>
<reference evidence="1 2" key="1">
    <citation type="submission" date="2016-10" db="EMBL/GenBank/DDBJ databases">
        <authorList>
            <person name="de Groot N.N."/>
        </authorList>
    </citation>
    <scope>NUCLEOTIDE SEQUENCE [LARGE SCALE GENOMIC DNA]</scope>
    <source>
        <strain evidence="1 2">CGMCC 4.5506</strain>
    </source>
</reference>